<dbReference type="Pfam" id="PF24731">
    <property type="entry name" value="DUF7683"/>
    <property type="match status" value="1"/>
</dbReference>
<comment type="caution">
    <text evidence="2">The sequence shown here is derived from an EMBL/GenBank/DDBJ whole genome shotgun (WGS) entry which is preliminary data.</text>
</comment>
<dbReference type="Proteomes" id="UP001157114">
    <property type="component" value="Unassembled WGS sequence"/>
</dbReference>
<organism evidence="2 3">
    <name type="scientific">Paenibacillus glycanilyticus</name>
    <dbReference type="NCBI Taxonomy" id="126569"/>
    <lineage>
        <taxon>Bacteria</taxon>
        <taxon>Bacillati</taxon>
        <taxon>Bacillota</taxon>
        <taxon>Bacilli</taxon>
        <taxon>Bacillales</taxon>
        <taxon>Paenibacillaceae</taxon>
        <taxon>Paenibacillus</taxon>
    </lineage>
</organism>
<sequence length="254" mass="30362">MKCQWRITKYNPLYRNEKGHYLLDEWTCPSEIGKIINGQLFTLEDYLLIEHAYVETIIEFLNEKKLYSLRLIQTSNNSISQEEKTSVLYDHEFGMINIKEDLIVNINEIRIICKMILRNFADCQLISKDNFFVHFGWDYYMYIGSSQKSLTAIEFAKNNGLYVEKFFSPYYFEEKDTTRLVQWSEVGAEIPLVIGDEEIVNVPLEEYRKIFNLSEEHPVFGYFEITKDYRDFFQIFLSHKMDFTKYEYGLWAGN</sequence>
<evidence type="ECO:0000313" key="2">
    <source>
        <dbReference type="EMBL" id="GLX65819.1"/>
    </source>
</evidence>
<keyword evidence="3" id="KW-1185">Reference proteome</keyword>
<protein>
    <recommendedName>
        <fullName evidence="1">DUF7683 domain-containing protein</fullName>
    </recommendedName>
</protein>
<proteinExistence type="predicted"/>
<reference evidence="2 3" key="1">
    <citation type="submission" date="2023-03" db="EMBL/GenBank/DDBJ databases">
        <title>Draft genome sequence of the bacteria which degrade cell wall of Tricholomamatutake.</title>
        <authorList>
            <person name="Konishi Y."/>
            <person name="Fukuta Y."/>
            <person name="Shirasaka N."/>
        </authorList>
    </citation>
    <scope>NUCLEOTIDE SEQUENCE [LARGE SCALE GENOMIC DNA]</scope>
    <source>
        <strain evidence="3">mu1</strain>
    </source>
</reference>
<evidence type="ECO:0000313" key="3">
    <source>
        <dbReference type="Proteomes" id="UP001157114"/>
    </source>
</evidence>
<gene>
    <name evidence="2" type="ORF">MU1_01630</name>
</gene>
<feature type="domain" description="DUF7683" evidence="1">
    <location>
        <begin position="193"/>
        <end position="251"/>
    </location>
</feature>
<evidence type="ECO:0000259" key="1">
    <source>
        <dbReference type="Pfam" id="PF24731"/>
    </source>
</evidence>
<name>A0ABQ6G4E2_9BACL</name>
<dbReference type="EMBL" id="BSSQ01000001">
    <property type="protein sequence ID" value="GLX65819.1"/>
    <property type="molecule type" value="Genomic_DNA"/>
</dbReference>
<dbReference type="InterPro" id="IPR056100">
    <property type="entry name" value="DUF7683"/>
</dbReference>
<accession>A0ABQ6G4E2</accession>